<dbReference type="PROSITE" id="PS00455">
    <property type="entry name" value="AMP_BINDING"/>
    <property type="match status" value="1"/>
</dbReference>
<dbReference type="EC" id="6.2.1.26" evidence="3"/>
<dbReference type="InterPro" id="IPR020845">
    <property type="entry name" value="AMP-binding_CS"/>
</dbReference>
<dbReference type="GO" id="GO:0008756">
    <property type="term" value="F:o-succinylbenzoate-CoA ligase activity"/>
    <property type="evidence" value="ECO:0007669"/>
    <property type="project" value="UniProtKB-EC"/>
</dbReference>
<organism evidence="3 4">
    <name type="scientific">Salmonella diarizonae</name>
    <dbReference type="NCBI Taxonomy" id="59204"/>
    <lineage>
        <taxon>Bacteria</taxon>
        <taxon>Pseudomonadati</taxon>
        <taxon>Pseudomonadota</taxon>
        <taxon>Gammaproteobacteria</taxon>
        <taxon>Enterobacterales</taxon>
        <taxon>Enterobacteriaceae</taxon>
        <taxon>Salmonella</taxon>
    </lineage>
</organism>
<protein>
    <submittedName>
        <fullName evidence="3">O-succinylbenzoic acid-CoA ligase</fullName>
        <ecNumber evidence="3">6.2.1.26</ecNumber>
    </submittedName>
</protein>
<accession>A0A379TXE1</accession>
<dbReference type="InterPro" id="IPR042099">
    <property type="entry name" value="ANL_N_sf"/>
</dbReference>
<dbReference type="Pfam" id="PF00501">
    <property type="entry name" value="AMP-binding"/>
    <property type="match status" value="1"/>
</dbReference>
<dbReference type="Proteomes" id="UP000254633">
    <property type="component" value="Unassembled WGS sequence"/>
</dbReference>
<dbReference type="Gene3D" id="3.40.50.12780">
    <property type="entry name" value="N-terminal domain of ligase-like"/>
    <property type="match status" value="1"/>
</dbReference>
<proteinExistence type="predicted"/>
<gene>
    <name evidence="3" type="primary">menE_1</name>
    <name evidence="3" type="ORF">NCTC10060_01891</name>
</gene>
<evidence type="ECO:0000313" key="4">
    <source>
        <dbReference type="Proteomes" id="UP000254633"/>
    </source>
</evidence>
<dbReference type="EMBL" id="UGXH01000003">
    <property type="protein sequence ID" value="SUG54780.1"/>
    <property type="molecule type" value="Genomic_DNA"/>
</dbReference>
<evidence type="ECO:0000259" key="2">
    <source>
        <dbReference type="Pfam" id="PF00501"/>
    </source>
</evidence>
<reference evidence="3 4" key="1">
    <citation type="submission" date="2018-06" db="EMBL/GenBank/DDBJ databases">
        <authorList>
            <consortium name="Pathogen Informatics"/>
            <person name="Doyle S."/>
        </authorList>
    </citation>
    <scope>NUCLEOTIDE SEQUENCE [LARGE SCALE GENOMIC DNA]</scope>
    <source>
        <strain evidence="3 4">NCTC10060</strain>
    </source>
</reference>
<dbReference type="InterPro" id="IPR050237">
    <property type="entry name" value="ATP-dep_AMP-bd_enzyme"/>
</dbReference>
<dbReference type="SUPFAM" id="SSF56801">
    <property type="entry name" value="Acetyl-CoA synthetase-like"/>
    <property type="match status" value="1"/>
</dbReference>
<feature type="domain" description="AMP-dependent synthetase/ligase" evidence="2">
    <location>
        <begin position="16"/>
        <end position="172"/>
    </location>
</feature>
<dbReference type="PANTHER" id="PTHR43767:SF1">
    <property type="entry name" value="NONRIBOSOMAL PEPTIDE SYNTHASE PES1 (EUROFUNG)-RELATED"/>
    <property type="match status" value="1"/>
</dbReference>
<evidence type="ECO:0000313" key="3">
    <source>
        <dbReference type="EMBL" id="SUG54780.1"/>
    </source>
</evidence>
<evidence type="ECO:0000256" key="1">
    <source>
        <dbReference type="ARBA" id="ARBA00022598"/>
    </source>
</evidence>
<dbReference type="PANTHER" id="PTHR43767">
    <property type="entry name" value="LONG-CHAIN-FATTY-ACID--COA LIGASE"/>
    <property type="match status" value="1"/>
</dbReference>
<dbReference type="InterPro" id="IPR000873">
    <property type="entry name" value="AMP-dep_synth/lig_dom"/>
</dbReference>
<name>A0A379TXE1_SALDZ</name>
<keyword evidence="1 3" id="KW-0436">Ligase</keyword>
<dbReference type="AlphaFoldDB" id="A0A379TXE1"/>
<sequence>MSWNDCYDINGLAVRHWRQVRAQAPALRLNDEVLSWRVLCERIDALAGGFAAQGVREGDGVLLRAGNQPRTLLAWLALMQCGARVLPVNPQLPQTLLEALVPDLTLRFALTLEGENAFSGLTALQMRKSTAAYAVAWQPQRLVSMTLTSGSTGLPKAAVHTSQAHLASAQGVLSLMPLAPRMTGCYRCRCFTYPGRVLCGVGSSPGANDGT</sequence>